<sequence>MPSKKRRLTTETGRRPSRTAALKRAQTRSRRRSQRVVVPRDKLGFPTSMVSTLRYVERVEFTPSSTTTAAWSFRANGMFDPYEGTGGHQPRGFDEMMDIYQTFTVTSSTCSVNWMLEGYDGPSQTGGTPAALIKTFDEATDAPAVPPVICGIMRSSEGYGSGIPIQEQMEKDRTNWKVLTPQTGGEITSAKSGLIDFFGKQDLVAADGYSGTAAADPENQAHYHIFAARGSDDYPAGTVKVVAYVTIEYRATFTEPKPLQAS</sequence>
<evidence type="ECO:0000256" key="1">
    <source>
        <dbReference type="SAM" id="MobiDB-lite"/>
    </source>
</evidence>
<proteinExistence type="predicted"/>
<feature type="compositionally biased region" description="Basic residues" evidence="1">
    <location>
        <begin position="25"/>
        <end position="34"/>
    </location>
</feature>
<name>S4TE38_9VIRU</name>
<evidence type="ECO:0000313" key="2">
    <source>
        <dbReference type="EMBL" id="AGA18321.1"/>
    </source>
</evidence>
<feature type="region of interest" description="Disordered" evidence="1">
    <location>
        <begin position="1"/>
        <end position="35"/>
    </location>
</feature>
<protein>
    <recommendedName>
        <fullName evidence="3">Capsid protein</fullName>
    </recommendedName>
</protein>
<dbReference type="EMBL" id="JX904264">
    <property type="protein sequence ID" value="AGA18321.1"/>
    <property type="molecule type" value="Genomic_DNA"/>
</dbReference>
<reference evidence="2" key="1">
    <citation type="journal article" date="2013" name="ISME J.">
        <title>Previously unknown and highly divergent ssDNA viruses populate the oceans.</title>
        <authorList>
            <person name="Labonte J.M."/>
            <person name="Suttle C.A."/>
        </authorList>
    </citation>
    <scope>NUCLEOTIDE SEQUENCE</scope>
</reference>
<evidence type="ECO:0008006" key="3">
    <source>
        <dbReference type="Google" id="ProtNLM"/>
    </source>
</evidence>
<organism evidence="2">
    <name type="scientific">uncultured marine virus</name>
    <dbReference type="NCBI Taxonomy" id="186617"/>
    <lineage>
        <taxon>Viruses</taxon>
        <taxon>environmental samples</taxon>
    </lineage>
</organism>
<accession>S4TE38</accession>